<keyword evidence="4" id="KW-0418">Kinase</keyword>
<evidence type="ECO:0000256" key="1">
    <source>
        <dbReference type="ARBA" id="ARBA00008651"/>
    </source>
</evidence>
<dbReference type="OrthoDB" id="30062at2759"/>
<keyword evidence="3" id="KW-0808">Transferase</keyword>
<dbReference type="Proteomes" id="UP000014680">
    <property type="component" value="Unassembled WGS sequence"/>
</dbReference>
<evidence type="ECO:0000313" key="6">
    <source>
        <dbReference type="EMBL" id="ELP84580.1"/>
    </source>
</evidence>
<dbReference type="RefSeq" id="XP_004183926.1">
    <property type="nucleotide sequence ID" value="XM_004183878.1"/>
</dbReference>
<evidence type="ECO:0000256" key="3">
    <source>
        <dbReference type="ARBA" id="ARBA00022679"/>
    </source>
</evidence>
<dbReference type="GO" id="GO:0005524">
    <property type="term" value="F:ATP binding"/>
    <property type="evidence" value="ECO:0007669"/>
    <property type="project" value="InterPro"/>
</dbReference>
<evidence type="ECO:0000256" key="2">
    <source>
        <dbReference type="ARBA" id="ARBA00022527"/>
    </source>
</evidence>
<dbReference type="Gene3D" id="3.20.200.10">
    <property type="entry name" value="MHCK/EF2 kinase"/>
    <property type="match status" value="1"/>
</dbReference>
<evidence type="ECO:0000256" key="4">
    <source>
        <dbReference type="ARBA" id="ARBA00022777"/>
    </source>
</evidence>
<dbReference type="InterPro" id="IPR004166">
    <property type="entry name" value="a-kinase_dom"/>
</dbReference>
<dbReference type="GeneID" id="14883713"/>
<protein>
    <recommendedName>
        <fullName evidence="5">Alpha-type protein kinase domain-containing protein</fullName>
    </recommendedName>
</protein>
<dbReference type="SUPFAM" id="SSF56112">
    <property type="entry name" value="Protein kinase-like (PK-like)"/>
    <property type="match status" value="1"/>
</dbReference>
<dbReference type="KEGG" id="eiv:EIN_171550"/>
<name>A0A0A1TYF2_ENTIV</name>
<dbReference type="GO" id="GO:0004674">
    <property type="term" value="F:protein serine/threonine kinase activity"/>
    <property type="evidence" value="ECO:0007669"/>
    <property type="project" value="UniProtKB-KW"/>
</dbReference>
<keyword evidence="7" id="KW-1185">Reference proteome</keyword>
<dbReference type="AlphaFoldDB" id="A0A0A1TYF2"/>
<dbReference type="OMA" id="IHENIFI"/>
<comment type="similarity">
    <text evidence="1">Belongs to the protein kinase superfamily. Alpha-type protein kinase family. ALPK subfamily.</text>
</comment>
<organism evidence="6 7">
    <name type="scientific">Entamoeba invadens IP1</name>
    <dbReference type="NCBI Taxonomy" id="370355"/>
    <lineage>
        <taxon>Eukaryota</taxon>
        <taxon>Amoebozoa</taxon>
        <taxon>Evosea</taxon>
        <taxon>Archamoebae</taxon>
        <taxon>Mastigamoebida</taxon>
        <taxon>Entamoebidae</taxon>
        <taxon>Entamoeba</taxon>
    </lineage>
</organism>
<reference evidence="6 7" key="1">
    <citation type="submission" date="2012-10" db="EMBL/GenBank/DDBJ databases">
        <authorList>
            <person name="Zafar N."/>
            <person name="Inman J."/>
            <person name="Hall N."/>
            <person name="Lorenzi H."/>
            <person name="Caler E."/>
        </authorList>
    </citation>
    <scope>NUCLEOTIDE SEQUENCE [LARGE SCALE GENOMIC DNA]</scope>
    <source>
        <strain evidence="6 7">IP1</strain>
    </source>
</reference>
<dbReference type="EMBL" id="KB207112">
    <property type="protein sequence ID" value="ELP84580.1"/>
    <property type="molecule type" value="Genomic_DNA"/>
</dbReference>
<keyword evidence="2" id="KW-0723">Serine/threonine-protein kinase</keyword>
<dbReference type="InterPro" id="IPR011009">
    <property type="entry name" value="Kinase-like_dom_sf"/>
</dbReference>
<proteinExistence type="inferred from homology"/>
<evidence type="ECO:0000259" key="5">
    <source>
        <dbReference type="Pfam" id="PF02816"/>
    </source>
</evidence>
<evidence type="ECO:0000313" key="7">
    <source>
        <dbReference type="Proteomes" id="UP000014680"/>
    </source>
</evidence>
<feature type="domain" description="Alpha-type protein kinase" evidence="5">
    <location>
        <begin position="281"/>
        <end position="393"/>
    </location>
</feature>
<gene>
    <name evidence="6" type="ORF">EIN_171550</name>
</gene>
<sequence>MENTEDLFKSSLEIARKRIGDVITKREFEKIFRLQNSFLSLFRMNVLCPYKPLEVYFFTEFSENKTINTDIFEFHAAVFYFVKKMGLENHFSVISICHNEVVRQTYFLSEESGQNENNTIFENPEKLFTDSSKTKECGSTYQILKTEIEKLRNEPIKCGNSLIFVECSKLRSVERENIYAVRGFRNLYFLGAENEEQQHPDDIFRVPPVVLQYFVNTNYNVPFTYSSENVVVTIPQVSPLPLFFPSKTVEYPVEIIKEKGQMYFEVSGDKRRRADIIGTGSYDEVMDFYEAQRIIEELVKKFNARCAQCGFSNHHVEMVPPVVLSDNDKNGYCRAIALREAKDVVNLEDNQIIQTFMHFVFLASEETLKIIAIRGIIAGSPIITDVVLKSTGVAKFYFWKRDLEMGIKHTCNCFCHALGLFKIKLTRPDTVFN</sequence>
<dbReference type="Pfam" id="PF02816">
    <property type="entry name" value="Alpha_kinase"/>
    <property type="match status" value="1"/>
</dbReference>
<accession>A0A0A1TYF2</accession>
<dbReference type="VEuPathDB" id="AmoebaDB:EIN_171550"/>